<evidence type="ECO:0000313" key="14">
    <source>
        <dbReference type="EMBL" id="MCC2163805.1"/>
    </source>
</evidence>
<dbReference type="InterPro" id="IPR000719">
    <property type="entry name" value="Prot_kinase_dom"/>
</dbReference>
<dbReference type="InterPro" id="IPR008271">
    <property type="entry name" value="Ser/Thr_kinase_AS"/>
</dbReference>
<evidence type="ECO:0000256" key="9">
    <source>
        <dbReference type="PROSITE-ProRule" id="PRU10141"/>
    </source>
</evidence>
<evidence type="ECO:0000256" key="7">
    <source>
        <dbReference type="ARBA" id="ARBA00047899"/>
    </source>
</evidence>
<feature type="transmembrane region" description="Helical" evidence="11">
    <location>
        <begin position="376"/>
        <end position="400"/>
    </location>
</feature>
<feature type="domain" description="PASTA" evidence="13">
    <location>
        <begin position="432"/>
        <end position="498"/>
    </location>
</feature>
<evidence type="ECO:0000256" key="6">
    <source>
        <dbReference type="ARBA" id="ARBA00022840"/>
    </source>
</evidence>
<keyword evidence="15" id="KW-1185">Reference proteome</keyword>
<name>A0AAE3AQG6_9FIRM</name>
<keyword evidence="2" id="KW-0723">Serine/threonine-protein kinase</keyword>
<dbReference type="SMART" id="SM00740">
    <property type="entry name" value="PASTA"/>
    <property type="match status" value="3"/>
</dbReference>
<dbReference type="PROSITE" id="PS50011">
    <property type="entry name" value="PROTEIN_KINASE_DOM"/>
    <property type="match status" value="1"/>
</dbReference>
<comment type="caution">
    <text evidence="14">The sequence shown here is derived from an EMBL/GenBank/DDBJ whole genome shotgun (WGS) entry which is preliminary data.</text>
</comment>
<evidence type="ECO:0000256" key="5">
    <source>
        <dbReference type="ARBA" id="ARBA00022777"/>
    </source>
</evidence>
<dbReference type="Pfam" id="PF03793">
    <property type="entry name" value="PASTA"/>
    <property type="match status" value="2"/>
</dbReference>
<evidence type="ECO:0000256" key="4">
    <source>
        <dbReference type="ARBA" id="ARBA00022741"/>
    </source>
</evidence>
<accession>A0AAE3AQG6</accession>
<evidence type="ECO:0000256" key="1">
    <source>
        <dbReference type="ARBA" id="ARBA00012513"/>
    </source>
</evidence>
<keyword evidence="6 9" id="KW-0067">ATP-binding</keyword>
<dbReference type="Gene3D" id="3.30.10.20">
    <property type="match status" value="3"/>
</dbReference>
<organism evidence="14 15">
    <name type="scientific">Brotaphodocola catenula</name>
    <dbReference type="NCBI Taxonomy" id="2885361"/>
    <lineage>
        <taxon>Bacteria</taxon>
        <taxon>Bacillati</taxon>
        <taxon>Bacillota</taxon>
        <taxon>Clostridia</taxon>
        <taxon>Lachnospirales</taxon>
        <taxon>Lachnospiraceae</taxon>
        <taxon>Brotaphodocola</taxon>
    </lineage>
</organism>
<evidence type="ECO:0000256" key="8">
    <source>
        <dbReference type="ARBA" id="ARBA00048679"/>
    </source>
</evidence>
<proteinExistence type="predicted"/>
<feature type="binding site" evidence="9">
    <location>
        <position position="42"/>
    </location>
    <ligand>
        <name>ATP</name>
        <dbReference type="ChEBI" id="CHEBI:30616"/>
    </ligand>
</feature>
<keyword evidence="11" id="KW-0812">Transmembrane</keyword>
<gene>
    <name evidence="14" type="primary">pknB</name>
    <name evidence="14" type="ORF">LKD32_02725</name>
</gene>
<keyword evidence="5 14" id="KW-0418">Kinase</keyword>
<dbReference type="PANTHER" id="PTHR43289">
    <property type="entry name" value="MITOGEN-ACTIVATED PROTEIN KINASE KINASE KINASE 20-RELATED"/>
    <property type="match status" value="1"/>
</dbReference>
<evidence type="ECO:0000259" key="12">
    <source>
        <dbReference type="PROSITE" id="PS50011"/>
    </source>
</evidence>
<dbReference type="InterPro" id="IPR005543">
    <property type="entry name" value="PASTA_dom"/>
</dbReference>
<dbReference type="SUPFAM" id="SSF56112">
    <property type="entry name" value="Protein kinase-like (PK-like)"/>
    <property type="match status" value="1"/>
</dbReference>
<dbReference type="PROSITE" id="PS00108">
    <property type="entry name" value="PROTEIN_KINASE_ST"/>
    <property type="match status" value="1"/>
</dbReference>
<evidence type="ECO:0000313" key="15">
    <source>
        <dbReference type="Proteomes" id="UP001198962"/>
    </source>
</evidence>
<comment type="catalytic activity">
    <reaction evidence="7">
        <text>L-threonyl-[protein] + ATP = O-phospho-L-threonyl-[protein] + ADP + H(+)</text>
        <dbReference type="Rhea" id="RHEA:46608"/>
        <dbReference type="Rhea" id="RHEA-COMP:11060"/>
        <dbReference type="Rhea" id="RHEA-COMP:11605"/>
        <dbReference type="ChEBI" id="CHEBI:15378"/>
        <dbReference type="ChEBI" id="CHEBI:30013"/>
        <dbReference type="ChEBI" id="CHEBI:30616"/>
        <dbReference type="ChEBI" id="CHEBI:61977"/>
        <dbReference type="ChEBI" id="CHEBI:456216"/>
        <dbReference type="EC" id="2.7.11.1"/>
    </reaction>
</comment>
<evidence type="ECO:0000259" key="13">
    <source>
        <dbReference type="PROSITE" id="PS51178"/>
    </source>
</evidence>
<dbReference type="EC" id="2.7.11.1" evidence="1"/>
<dbReference type="InterPro" id="IPR011009">
    <property type="entry name" value="Kinase-like_dom_sf"/>
</dbReference>
<dbReference type="PROSITE" id="PS00107">
    <property type="entry name" value="PROTEIN_KINASE_ATP"/>
    <property type="match status" value="1"/>
</dbReference>
<evidence type="ECO:0000256" key="11">
    <source>
        <dbReference type="SAM" id="Phobius"/>
    </source>
</evidence>
<dbReference type="Pfam" id="PF00069">
    <property type="entry name" value="Pkinase"/>
    <property type="match status" value="1"/>
</dbReference>
<dbReference type="CDD" id="cd06577">
    <property type="entry name" value="PASTA_pknB"/>
    <property type="match status" value="3"/>
</dbReference>
<dbReference type="FunFam" id="1.10.510.10:FF:000021">
    <property type="entry name" value="Serine/threonine protein kinase"/>
    <property type="match status" value="1"/>
</dbReference>
<dbReference type="NCBIfam" id="NF033483">
    <property type="entry name" value="PknB_PASTA_kin"/>
    <property type="match status" value="1"/>
</dbReference>
<dbReference type="FunFam" id="3.30.200.20:FF:000035">
    <property type="entry name" value="Serine/threonine protein kinase Stk1"/>
    <property type="match status" value="1"/>
</dbReference>
<dbReference type="PROSITE" id="PS51178">
    <property type="entry name" value="PASTA"/>
    <property type="match status" value="2"/>
</dbReference>
<dbReference type="PANTHER" id="PTHR43289:SF34">
    <property type="entry name" value="SERINE_THREONINE-PROTEIN KINASE YBDM-RELATED"/>
    <property type="match status" value="1"/>
</dbReference>
<dbReference type="Gene3D" id="1.10.510.10">
    <property type="entry name" value="Transferase(Phosphotransferase) domain 1"/>
    <property type="match status" value="1"/>
</dbReference>
<keyword evidence="3" id="KW-0808">Transferase</keyword>
<dbReference type="Proteomes" id="UP001198962">
    <property type="component" value="Unassembled WGS sequence"/>
</dbReference>
<feature type="domain" description="Protein kinase" evidence="12">
    <location>
        <begin position="13"/>
        <end position="271"/>
    </location>
</feature>
<dbReference type="GO" id="GO:0004674">
    <property type="term" value="F:protein serine/threonine kinase activity"/>
    <property type="evidence" value="ECO:0007669"/>
    <property type="project" value="UniProtKB-KW"/>
</dbReference>
<dbReference type="InterPro" id="IPR017441">
    <property type="entry name" value="Protein_kinase_ATP_BS"/>
</dbReference>
<protein>
    <recommendedName>
        <fullName evidence="1">non-specific serine/threonine protein kinase</fullName>
        <ecNumber evidence="1">2.7.11.1</ecNumber>
    </recommendedName>
</protein>
<sequence length="742" mass="80968">MMLRPGTFLQDRYEILEQIGSGGMSVVYKAKCHKLNRFVAIKVLKEEFCDDSNFVSKFKMEAQAAAGLSHPNIVSVYDVIDEGQLHYIVMELIEGITLKGYIAKKGHLEVKETIGIAIQVAQGMEAAHEQHIIHRDIKPQNIMISRDGKVKVTDFGIARAVSSQTMTSSAMGSVHYISPEQAKGRFCDERSDIYSLGITIYEMVTGYLPFTGENAVAIAVAHLENVMVPPSVYNPDVPPSLEQIIKKCTEKMPERRYTSAKELIADLRKVLLQPESHVAALSKTPKSQTALDGETIKLGSKEVEEIGKHKSLIEDEIEFPKSGSSKQKPDEYLNRPTKKHPSRHSDALNYYDGYRKGRKEEPEENEDEVNPKLERLLAGVGIVVAIGIVAVLIVVVMKLFGGFSHAGLGSLHTTVASNEAEMETSTGEDGLKDTEVYMPDVRGLTEEEAQTKLKASFLTMKVSYTSSDEVKKGYVISQAPSADSVVLKGASVTVIVSTGSEKIVLSELMIGDQKLTDLDASTAKTFLESRNLSVTVVDEESDTIEKDQVIRYEPEEVEENGSVVLYVSSGPHVETAYVPSLTGKTKEEANALLIEAGLISGDVTEQSSESVASGHVISQAKVAGTQVEAGSSVDYVVSTGPQIKRQRYVASINEVYDPSNLIGPGASGSTVSVMVRLRQGPDSNPLYKVLMQTTRIRGNVLLPISFTSIESMDGTDQGQVEVVNVDSGEILKIYPLTFFAMD</sequence>
<keyword evidence="11" id="KW-0472">Membrane</keyword>
<reference evidence="14" key="1">
    <citation type="submission" date="2021-10" db="EMBL/GenBank/DDBJ databases">
        <title>Anaerobic single-cell dispensing facilitates the cultivation of human gut bacteria.</title>
        <authorList>
            <person name="Afrizal A."/>
        </authorList>
    </citation>
    <scope>NUCLEOTIDE SEQUENCE</scope>
    <source>
        <strain evidence="14">CLA-AA-H274</strain>
    </source>
</reference>
<dbReference type="Gene3D" id="3.30.200.20">
    <property type="entry name" value="Phosphorylase Kinase, domain 1"/>
    <property type="match status" value="1"/>
</dbReference>
<dbReference type="CDD" id="cd14014">
    <property type="entry name" value="STKc_PknB_like"/>
    <property type="match status" value="1"/>
</dbReference>
<feature type="domain" description="PASTA" evidence="13">
    <location>
        <begin position="572"/>
        <end position="639"/>
    </location>
</feature>
<evidence type="ECO:0000256" key="3">
    <source>
        <dbReference type="ARBA" id="ARBA00022679"/>
    </source>
</evidence>
<dbReference type="SMART" id="SM00220">
    <property type="entry name" value="S_TKc"/>
    <property type="match status" value="1"/>
</dbReference>
<feature type="region of interest" description="Disordered" evidence="10">
    <location>
        <begin position="317"/>
        <end position="350"/>
    </location>
</feature>
<keyword evidence="11" id="KW-1133">Transmembrane helix</keyword>
<evidence type="ECO:0000256" key="2">
    <source>
        <dbReference type="ARBA" id="ARBA00022527"/>
    </source>
</evidence>
<dbReference type="GO" id="GO:0005524">
    <property type="term" value="F:ATP binding"/>
    <property type="evidence" value="ECO:0007669"/>
    <property type="project" value="UniProtKB-UniRule"/>
</dbReference>
<dbReference type="SUPFAM" id="SSF54184">
    <property type="entry name" value="Penicillin-binding protein 2x (pbp-2x), c-terminal domain"/>
    <property type="match status" value="1"/>
</dbReference>
<dbReference type="EMBL" id="JAJEPU010000005">
    <property type="protein sequence ID" value="MCC2163805.1"/>
    <property type="molecule type" value="Genomic_DNA"/>
</dbReference>
<keyword evidence="4 9" id="KW-0547">Nucleotide-binding</keyword>
<evidence type="ECO:0000256" key="10">
    <source>
        <dbReference type="SAM" id="MobiDB-lite"/>
    </source>
</evidence>
<comment type="catalytic activity">
    <reaction evidence="8">
        <text>L-seryl-[protein] + ATP = O-phospho-L-seryl-[protein] + ADP + H(+)</text>
        <dbReference type="Rhea" id="RHEA:17989"/>
        <dbReference type="Rhea" id="RHEA-COMP:9863"/>
        <dbReference type="Rhea" id="RHEA-COMP:11604"/>
        <dbReference type="ChEBI" id="CHEBI:15378"/>
        <dbReference type="ChEBI" id="CHEBI:29999"/>
        <dbReference type="ChEBI" id="CHEBI:30616"/>
        <dbReference type="ChEBI" id="CHEBI:83421"/>
        <dbReference type="ChEBI" id="CHEBI:456216"/>
        <dbReference type="EC" id="2.7.11.1"/>
    </reaction>
</comment>
<dbReference type="AlphaFoldDB" id="A0AAE3AQG6"/>